<evidence type="ECO:0000313" key="1">
    <source>
        <dbReference type="EMBL" id="MBC5607333.1"/>
    </source>
</evidence>
<comment type="caution">
    <text evidence="1">The sequence shown here is derived from an EMBL/GenBank/DDBJ whole genome shotgun (WGS) entry which is preliminary data.</text>
</comment>
<dbReference type="InterPro" id="IPR029044">
    <property type="entry name" value="Nucleotide-diphossugar_trans"/>
</dbReference>
<reference evidence="1 2" key="1">
    <citation type="submission" date="2020-08" db="EMBL/GenBank/DDBJ databases">
        <title>Genome public.</title>
        <authorList>
            <person name="Liu C."/>
            <person name="Sun Q."/>
        </authorList>
    </citation>
    <scope>NUCLEOTIDE SEQUENCE [LARGE SCALE GENOMIC DNA]</scope>
    <source>
        <strain evidence="1 2">M27</strain>
    </source>
</reference>
<protein>
    <recommendedName>
        <fullName evidence="3">Glycosyltransferase</fullName>
    </recommendedName>
</protein>
<evidence type="ECO:0008006" key="3">
    <source>
        <dbReference type="Google" id="ProtNLM"/>
    </source>
</evidence>
<dbReference type="SUPFAM" id="SSF53448">
    <property type="entry name" value="Nucleotide-diphospho-sugar transferases"/>
    <property type="match status" value="1"/>
</dbReference>
<dbReference type="EMBL" id="JACOOE010000019">
    <property type="protein sequence ID" value="MBC5607333.1"/>
    <property type="molecule type" value="Genomic_DNA"/>
</dbReference>
<sequence length="308" mass="35992">MIYFFVDIYSCVRGNNHFFSKIRIYSVIRFFIRSMVNIIAPLLHTKRSLSSDVSKKEGRIIVSLTSFPKRFSKLWLVLESMLGQSMQPDKIIVWLCSNEISSLDLLPKSLKKMQQRGVEFRLSEKNYRSYNKFYFTCLEYPKDYVITIDDDIVYPRHLIRNLMNLHSRYPGAVCCNVAMLMTLSDGDIAPLSRWKVRFDEECCSPWLMAQGVGGILYPPNSLPTLTFNNELFCELCPSDDDTWLQTMEFINKTPIVKGERYFSLFRLTLKNDVKLCDSNSQEDTLLRVNLIRKGLLKVIGKDPYECWR</sequence>
<accession>A0ABR7CHV0</accession>
<dbReference type="RefSeq" id="WP_186968576.1">
    <property type="nucleotide sequence ID" value="NZ_JACOOE010000019.1"/>
</dbReference>
<dbReference type="Proteomes" id="UP000600600">
    <property type="component" value="Unassembled WGS sequence"/>
</dbReference>
<keyword evidence="2" id="KW-1185">Reference proteome</keyword>
<proteinExistence type="predicted"/>
<evidence type="ECO:0000313" key="2">
    <source>
        <dbReference type="Proteomes" id="UP000600600"/>
    </source>
</evidence>
<organism evidence="1 2">
    <name type="scientific">Bacteroides difficilis</name>
    <dbReference type="NCBI Taxonomy" id="2763021"/>
    <lineage>
        <taxon>Bacteria</taxon>
        <taxon>Pseudomonadati</taxon>
        <taxon>Bacteroidota</taxon>
        <taxon>Bacteroidia</taxon>
        <taxon>Bacteroidales</taxon>
        <taxon>Bacteroidaceae</taxon>
        <taxon>Bacteroides</taxon>
    </lineage>
</organism>
<name>A0ABR7CHV0_9BACE</name>
<gene>
    <name evidence="1" type="ORF">H8S67_22105</name>
</gene>
<dbReference type="Gene3D" id="3.90.550.10">
    <property type="entry name" value="Spore Coat Polysaccharide Biosynthesis Protein SpsA, Chain A"/>
    <property type="match status" value="1"/>
</dbReference>